<dbReference type="Pfam" id="PF03721">
    <property type="entry name" value="UDPG_MGDP_dh_N"/>
    <property type="match status" value="1"/>
</dbReference>
<protein>
    <recommendedName>
        <fullName evidence="3 7">UDP-glucose 6-dehydrogenase</fullName>
        <ecNumber evidence="3 7">1.1.1.22</ecNumber>
    </recommendedName>
</protein>
<dbReference type="KEGG" id="cth:Cthe_1352"/>
<dbReference type="GO" id="GO:0003979">
    <property type="term" value="F:UDP-glucose 6-dehydrogenase activity"/>
    <property type="evidence" value="ECO:0007669"/>
    <property type="project" value="UniProtKB-EC"/>
</dbReference>
<feature type="active site" description="Nucleophile" evidence="8">
    <location>
        <position position="270"/>
    </location>
</feature>
<organism evidence="12 13">
    <name type="scientific">Acetivibrio thermocellus (strain ATCC 27405 / DSM 1237 / JCM 9322 / NBRC 103400 / NCIMB 10682 / NRRL B-4536 / VPI 7372)</name>
    <name type="common">Clostridium thermocellum</name>
    <dbReference type="NCBI Taxonomy" id="203119"/>
    <lineage>
        <taxon>Bacteria</taxon>
        <taxon>Bacillati</taxon>
        <taxon>Bacillota</taxon>
        <taxon>Clostridia</taxon>
        <taxon>Eubacteriales</taxon>
        <taxon>Oscillospiraceae</taxon>
        <taxon>Acetivibrio</taxon>
    </lineage>
</organism>
<dbReference type="Proteomes" id="UP000002145">
    <property type="component" value="Chromosome"/>
</dbReference>
<dbReference type="GO" id="GO:0006065">
    <property type="term" value="P:UDP-glucuronate biosynthetic process"/>
    <property type="evidence" value="ECO:0007669"/>
    <property type="project" value="UniProtKB-UniPathway"/>
</dbReference>
<gene>
    <name evidence="12" type="ordered locus">Cthe_1352</name>
</gene>
<keyword evidence="5 7" id="KW-0520">NAD</keyword>
<evidence type="ECO:0000256" key="7">
    <source>
        <dbReference type="PIRNR" id="PIRNR000124"/>
    </source>
</evidence>
<keyword evidence="4 7" id="KW-0560">Oxidoreductase</keyword>
<evidence type="ECO:0000259" key="11">
    <source>
        <dbReference type="SMART" id="SM00984"/>
    </source>
</evidence>
<dbReference type="InterPro" id="IPR008927">
    <property type="entry name" value="6-PGluconate_DH-like_C_sf"/>
</dbReference>
<feature type="binding site" evidence="10">
    <location>
        <position position="162"/>
    </location>
    <ligand>
        <name>NAD(+)</name>
        <dbReference type="ChEBI" id="CHEBI:57540"/>
    </ligand>
</feature>
<dbReference type="InterPro" id="IPR036220">
    <property type="entry name" value="UDP-Glc/GDP-Man_DH_C_sf"/>
</dbReference>
<dbReference type="InterPro" id="IPR014027">
    <property type="entry name" value="UDP-Glc/GDP-Man_DH_C"/>
</dbReference>
<evidence type="ECO:0000256" key="10">
    <source>
        <dbReference type="PIRSR" id="PIRSR500134-3"/>
    </source>
</evidence>
<feature type="binding site" evidence="9">
    <location>
        <begin position="259"/>
        <end position="263"/>
    </location>
    <ligand>
        <name>substrate</name>
    </ligand>
</feature>
<dbReference type="GO" id="GO:0051287">
    <property type="term" value="F:NAD binding"/>
    <property type="evidence" value="ECO:0007669"/>
    <property type="project" value="InterPro"/>
</dbReference>
<name>A3DF55_ACET2</name>
<comment type="catalytic activity">
    <reaction evidence="6 7">
        <text>UDP-alpha-D-glucose + 2 NAD(+) + H2O = UDP-alpha-D-glucuronate + 2 NADH + 3 H(+)</text>
        <dbReference type="Rhea" id="RHEA:23596"/>
        <dbReference type="ChEBI" id="CHEBI:15377"/>
        <dbReference type="ChEBI" id="CHEBI:15378"/>
        <dbReference type="ChEBI" id="CHEBI:57540"/>
        <dbReference type="ChEBI" id="CHEBI:57945"/>
        <dbReference type="ChEBI" id="CHEBI:58052"/>
        <dbReference type="ChEBI" id="CHEBI:58885"/>
        <dbReference type="EC" id="1.1.1.22"/>
    </reaction>
</comment>
<dbReference type="GO" id="GO:0000271">
    <property type="term" value="P:polysaccharide biosynthetic process"/>
    <property type="evidence" value="ECO:0007669"/>
    <property type="project" value="InterPro"/>
</dbReference>
<dbReference type="HOGENOM" id="CLU_023810_1_2_9"/>
<proteinExistence type="inferred from homology"/>
<dbReference type="SUPFAM" id="SSF51735">
    <property type="entry name" value="NAD(P)-binding Rossmann-fold domains"/>
    <property type="match status" value="1"/>
</dbReference>
<dbReference type="EC" id="1.1.1.22" evidence="3 7"/>
<dbReference type="UniPathway" id="UPA00038">
    <property type="reaction ID" value="UER00491"/>
</dbReference>
<feature type="binding site" evidence="9">
    <location>
        <position position="267"/>
    </location>
    <ligand>
        <name>substrate</name>
    </ligand>
</feature>
<evidence type="ECO:0000256" key="6">
    <source>
        <dbReference type="ARBA" id="ARBA00047473"/>
    </source>
</evidence>
<feature type="binding site" evidence="9">
    <location>
        <begin position="159"/>
        <end position="162"/>
    </location>
    <ligand>
        <name>substrate</name>
    </ligand>
</feature>
<reference evidence="13" key="1">
    <citation type="submission" date="2007-02" db="EMBL/GenBank/DDBJ databases">
        <title>Complete sequence of Clostridium thermocellum ATCC 27405.</title>
        <authorList>
            <consortium name="US DOE Joint Genome Institute"/>
            <person name="Copeland A."/>
            <person name="Lucas S."/>
            <person name="Lapidus A."/>
            <person name="Barry K."/>
            <person name="Detter J.C."/>
            <person name="Glavina del Rio T."/>
            <person name="Hammon N."/>
            <person name="Israni S."/>
            <person name="Dalin E."/>
            <person name="Tice H."/>
            <person name="Pitluck S."/>
            <person name="Chertkov O."/>
            <person name="Brettin T."/>
            <person name="Bruce D."/>
            <person name="Han C."/>
            <person name="Tapia R."/>
            <person name="Gilna P."/>
            <person name="Schmutz J."/>
            <person name="Larimer F."/>
            <person name="Land M."/>
            <person name="Hauser L."/>
            <person name="Kyrpides N."/>
            <person name="Mikhailova N."/>
            <person name="Wu J.H.D."/>
            <person name="Newcomb M."/>
            <person name="Richardson P."/>
        </authorList>
    </citation>
    <scope>NUCLEOTIDE SEQUENCE [LARGE SCALE GENOMIC DNA]</scope>
    <source>
        <strain evidence="13">ATCC 27405 / DSM 1237 / JCM 9322 / NBRC 103400 / NCIMB 10682 / NRRL B-4536 / VPI 7372</strain>
    </source>
</reference>
<feature type="binding site" evidence="10">
    <location>
        <position position="90"/>
    </location>
    <ligand>
        <name>NAD(+)</name>
        <dbReference type="ChEBI" id="CHEBI:57540"/>
    </ligand>
</feature>
<dbReference type="SUPFAM" id="SSF52413">
    <property type="entry name" value="UDP-glucose/GDP-mannose dehydrogenase C-terminal domain"/>
    <property type="match status" value="1"/>
</dbReference>
<comment type="pathway">
    <text evidence="1">Nucleotide-sugar biosynthesis; UDP-alpha-D-glucuronate biosynthesis; UDP-alpha-D-glucuronate from UDP-alpha-D-glucose: step 1/1.</text>
</comment>
<dbReference type="Gene3D" id="1.20.5.100">
    <property type="entry name" value="Cytochrome c1, transmembrane anchor, C-terminal"/>
    <property type="match status" value="1"/>
</dbReference>
<dbReference type="AlphaFoldDB" id="A3DF55"/>
<dbReference type="InterPro" id="IPR001732">
    <property type="entry name" value="UDP-Glc/GDP-Man_DH_N"/>
</dbReference>
<dbReference type="PANTHER" id="PTHR43750">
    <property type="entry name" value="UDP-GLUCOSE 6-DEHYDROGENASE TUAD"/>
    <property type="match status" value="1"/>
</dbReference>
<feature type="domain" description="UDP-glucose/GDP-mannose dehydrogenase C-terminal" evidence="11">
    <location>
        <begin position="323"/>
        <end position="428"/>
    </location>
</feature>
<dbReference type="InterPro" id="IPR017476">
    <property type="entry name" value="UDP-Glc/GDP-Man"/>
</dbReference>
<dbReference type="Pfam" id="PF03720">
    <property type="entry name" value="UDPG_MGDP_dh_C"/>
    <property type="match status" value="1"/>
</dbReference>
<feature type="binding site" evidence="10">
    <location>
        <position position="125"/>
    </location>
    <ligand>
        <name>NAD(+)</name>
        <dbReference type="ChEBI" id="CHEBI:57540"/>
    </ligand>
</feature>
<evidence type="ECO:0000256" key="3">
    <source>
        <dbReference type="ARBA" id="ARBA00012954"/>
    </source>
</evidence>
<dbReference type="SUPFAM" id="SSF48179">
    <property type="entry name" value="6-phosphogluconate dehydrogenase C-terminal domain-like"/>
    <property type="match status" value="1"/>
</dbReference>
<evidence type="ECO:0000313" key="12">
    <source>
        <dbReference type="EMBL" id="ABN52584.1"/>
    </source>
</evidence>
<evidence type="ECO:0000313" key="13">
    <source>
        <dbReference type="Proteomes" id="UP000002145"/>
    </source>
</evidence>
<evidence type="ECO:0000256" key="9">
    <source>
        <dbReference type="PIRSR" id="PIRSR500134-2"/>
    </source>
</evidence>
<dbReference type="STRING" id="203119.Cthe_1352"/>
<dbReference type="EMBL" id="CP000568">
    <property type="protein sequence ID" value="ABN52584.1"/>
    <property type="molecule type" value="Genomic_DNA"/>
</dbReference>
<evidence type="ECO:0000256" key="4">
    <source>
        <dbReference type="ARBA" id="ARBA00023002"/>
    </source>
</evidence>
<accession>A3DF55</accession>
<feature type="binding site" evidence="10">
    <location>
        <position position="337"/>
    </location>
    <ligand>
        <name>NAD(+)</name>
        <dbReference type="ChEBI" id="CHEBI:57540"/>
    </ligand>
</feature>
<dbReference type="Gene3D" id="3.40.50.720">
    <property type="entry name" value="NAD(P)-binding Rossmann-like Domain"/>
    <property type="match status" value="2"/>
</dbReference>
<feature type="binding site" evidence="10">
    <location>
        <position position="273"/>
    </location>
    <ligand>
        <name>NAD(+)</name>
        <dbReference type="ChEBI" id="CHEBI:57540"/>
    </ligand>
</feature>
<dbReference type="InterPro" id="IPR028357">
    <property type="entry name" value="UDPglc_DH_bac"/>
</dbReference>
<dbReference type="InterPro" id="IPR036291">
    <property type="entry name" value="NAD(P)-bd_dom_sf"/>
</dbReference>
<dbReference type="PIRSF" id="PIRSF000124">
    <property type="entry name" value="UDPglc_GDPman_dh"/>
    <property type="match status" value="1"/>
</dbReference>
<feature type="binding site" evidence="9">
    <location>
        <position position="214"/>
    </location>
    <ligand>
        <name>substrate</name>
    </ligand>
</feature>
<dbReference type="InterPro" id="IPR014026">
    <property type="entry name" value="UDP-Glc/GDP-Man_DH_dimer"/>
</dbReference>
<evidence type="ECO:0000256" key="5">
    <source>
        <dbReference type="ARBA" id="ARBA00023027"/>
    </source>
</evidence>
<feature type="binding site" evidence="10">
    <location>
        <position position="39"/>
    </location>
    <ligand>
        <name>NAD(+)</name>
        <dbReference type="ChEBI" id="CHEBI:57540"/>
    </ligand>
</feature>
<dbReference type="eggNOG" id="COG1004">
    <property type="taxonomic scope" value="Bacteria"/>
</dbReference>
<dbReference type="SMART" id="SM00984">
    <property type="entry name" value="UDPG_MGDP_dh_C"/>
    <property type="match status" value="1"/>
</dbReference>
<dbReference type="PANTHER" id="PTHR43750:SF3">
    <property type="entry name" value="UDP-GLUCOSE 6-DEHYDROGENASE TUAD"/>
    <property type="match status" value="1"/>
</dbReference>
<dbReference type="Pfam" id="PF00984">
    <property type="entry name" value="UDPG_MGDP_dh"/>
    <property type="match status" value="1"/>
</dbReference>
<evidence type="ECO:0000256" key="2">
    <source>
        <dbReference type="ARBA" id="ARBA00006601"/>
    </source>
</evidence>
<dbReference type="NCBIfam" id="TIGR03026">
    <property type="entry name" value="NDP-sugDHase"/>
    <property type="match status" value="1"/>
</dbReference>
<dbReference type="PIRSF" id="PIRSF500134">
    <property type="entry name" value="UDPglc_DH_bac"/>
    <property type="match status" value="1"/>
</dbReference>
<evidence type="ECO:0000256" key="1">
    <source>
        <dbReference type="ARBA" id="ARBA00004701"/>
    </source>
</evidence>
<sequence length="443" mass="49017">MNMIPKVAMFGTGYVGLVSGVCIADFGINVICVDVDKEKIDGLNNGKIPIYEPGLDVFLERNIKAGRIQFTTDAKMAIEESNVLFIAVGTPPKENGEADMQYVYAVAETIGQYMNGYKVIVDKSTVPVGTGQVVKKIIADKLKERGVEYSFDVVSNPEFLREGKALYDFTHPDRVVIGVESEEVAEIMKKVYRPLYINETPFVITNIETAEMIKYASNAFLATKITFINEIANLCEKVGANVQQVAMAMGRDGRIGPKFLHAGPGFGGSCFPKDTKALVQIAEKHGVQMSVVNAVIEANERQKKMVAEKLEKFAGDLKGKTIGILGLAFKPETDDVREAPALTIIADLIERGASIRAYDPQAMEEAKKALRKYADNITYCKHAYDTAESVDALVIVTEWHEFRNMDLTLLKKIMRGNIFYDARNIYSRKDIEEKGFVFIGTGV</sequence>
<evidence type="ECO:0000256" key="8">
    <source>
        <dbReference type="PIRSR" id="PIRSR500134-1"/>
    </source>
</evidence>
<keyword evidence="13" id="KW-1185">Reference proteome</keyword>
<feature type="binding site" evidence="9">
    <location>
        <position position="330"/>
    </location>
    <ligand>
        <name>substrate</name>
    </ligand>
</feature>
<comment type="similarity">
    <text evidence="2 7">Belongs to the UDP-glucose/GDP-mannose dehydrogenase family.</text>
</comment>
<reference evidence="12 13" key="2">
    <citation type="journal article" date="2013" name="Biotechnol. Biofuels">
        <title>Global transcriptome analysis of Clostridium thermocellum ATCC 27405 during growth on dilute acid pretreated Populus and switchgrass.</title>
        <authorList>
            <person name="Wilson C.M."/>
            <person name="Rodriguez M.Jr."/>
            <person name="Johnson C.M."/>
            <person name="Martin S.L."/>
            <person name="Chu T.M."/>
            <person name="Wolfinger R.D."/>
            <person name="Hauser L.J."/>
            <person name="Land M.L."/>
            <person name="Klingeman D.M."/>
            <person name="Syed M.H."/>
            <person name="Ragauskas A.J."/>
            <person name="Tschaplinski T.J."/>
            <person name="Mielenz J.R."/>
            <person name="Brown S.D."/>
        </authorList>
    </citation>
    <scope>NUCLEOTIDE SEQUENCE [LARGE SCALE GENOMIC DNA]</scope>
    <source>
        <strain evidence="13">ATCC 27405 / DSM 1237 / JCM 9322 / NBRC 103400 / NCIMB 10682 / NRRL B-4536 / VPI 7372</strain>
    </source>
</reference>
<feature type="binding site" evidence="10">
    <location>
        <position position="34"/>
    </location>
    <ligand>
        <name>NAD(+)</name>
        <dbReference type="ChEBI" id="CHEBI:57540"/>
    </ligand>
</feature>